<evidence type="ECO:0000313" key="2">
    <source>
        <dbReference type="Proteomes" id="UP000280346"/>
    </source>
</evidence>
<protein>
    <recommendedName>
        <fullName evidence="3">Head-tail adaptor protein</fullName>
    </recommendedName>
</protein>
<dbReference type="InterPro" id="IPR053734">
    <property type="entry name" value="Phage_Head-Tail_Connect_sf"/>
</dbReference>
<keyword evidence="2" id="KW-1185">Reference proteome</keyword>
<dbReference type="RefSeq" id="WP_127005096.1">
    <property type="nucleotide sequence ID" value="NZ_JBNPXW010000035.1"/>
</dbReference>
<accession>A0A3S0X6K2</accession>
<dbReference type="OrthoDB" id="8410231at2"/>
<sequence>MTVFDSLFDTLFADPNMASSAVYTPPGGSPVACRVSFRQPDVDWRSDGSGVSTTSRIAEVRVSEVAVMEEEGTLAIGGQTFTIQKASRPDADRLLWRLELR</sequence>
<dbReference type="GO" id="GO:0019068">
    <property type="term" value="P:virion assembly"/>
    <property type="evidence" value="ECO:0007669"/>
    <property type="project" value="InterPro"/>
</dbReference>
<proteinExistence type="predicted"/>
<evidence type="ECO:0000313" key="1">
    <source>
        <dbReference type="EMBL" id="RUQ60611.1"/>
    </source>
</evidence>
<reference evidence="1 2" key="1">
    <citation type="submission" date="2018-12" db="EMBL/GenBank/DDBJ databases">
        <authorList>
            <person name="Yang Y."/>
        </authorList>
    </citation>
    <scope>NUCLEOTIDE SEQUENCE [LARGE SCALE GENOMIC DNA]</scope>
    <source>
        <strain evidence="1 2">GSF71</strain>
    </source>
</reference>
<dbReference type="Pfam" id="PF05354">
    <property type="entry name" value="Phage_attach"/>
    <property type="match status" value="1"/>
</dbReference>
<comment type="caution">
    <text evidence="1">The sequence shown here is derived from an EMBL/GenBank/DDBJ whole genome shotgun (WGS) entry which is preliminary data.</text>
</comment>
<dbReference type="InterPro" id="IPR008018">
    <property type="entry name" value="Phage_tail_attach_FII"/>
</dbReference>
<evidence type="ECO:0008006" key="3">
    <source>
        <dbReference type="Google" id="ProtNLM"/>
    </source>
</evidence>
<organism evidence="1 2">
    <name type="scientific">Azospirillum doebereinerae</name>
    <dbReference type="NCBI Taxonomy" id="92933"/>
    <lineage>
        <taxon>Bacteria</taxon>
        <taxon>Pseudomonadati</taxon>
        <taxon>Pseudomonadota</taxon>
        <taxon>Alphaproteobacteria</taxon>
        <taxon>Rhodospirillales</taxon>
        <taxon>Azospirillaceae</taxon>
        <taxon>Azospirillum</taxon>
    </lineage>
</organism>
<gene>
    <name evidence="1" type="ORF">EJ913_30485</name>
</gene>
<dbReference type="Gene3D" id="2.40.10.180">
    <property type="entry name" value="Phage tail proteins"/>
    <property type="match status" value="1"/>
</dbReference>
<name>A0A3S0X6K2_9PROT</name>
<dbReference type="AlphaFoldDB" id="A0A3S0X6K2"/>
<dbReference type="Proteomes" id="UP000280346">
    <property type="component" value="Unassembled WGS sequence"/>
</dbReference>
<dbReference type="EMBL" id="RZIJ01000052">
    <property type="protein sequence ID" value="RUQ60611.1"/>
    <property type="molecule type" value="Genomic_DNA"/>
</dbReference>